<evidence type="ECO:0000256" key="1">
    <source>
        <dbReference type="SAM" id="MobiDB-lite"/>
    </source>
</evidence>
<reference evidence="2 3" key="1">
    <citation type="submission" date="2019-10" db="EMBL/GenBank/DDBJ databases">
        <authorList>
            <person name="Palmer J.M."/>
        </authorList>
    </citation>
    <scope>NUCLEOTIDE SEQUENCE [LARGE SCALE GENOMIC DNA]</scope>
    <source>
        <strain evidence="2 3">TWF694</strain>
    </source>
</reference>
<name>A0AAV9XBJ8_9PEZI</name>
<evidence type="ECO:0000313" key="2">
    <source>
        <dbReference type="EMBL" id="KAK6539447.1"/>
    </source>
</evidence>
<dbReference type="Proteomes" id="UP001365542">
    <property type="component" value="Unassembled WGS sequence"/>
</dbReference>
<accession>A0AAV9XBJ8</accession>
<proteinExistence type="predicted"/>
<organism evidence="2 3">
    <name type="scientific">Orbilia ellipsospora</name>
    <dbReference type="NCBI Taxonomy" id="2528407"/>
    <lineage>
        <taxon>Eukaryota</taxon>
        <taxon>Fungi</taxon>
        <taxon>Dikarya</taxon>
        <taxon>Ascomycota</taxon>
        <taxon>Pezizomycotina</taxon>
        <taxon>Orbiliomycetes</taxon>
        <taxon>Orbiliales</taxon>
        <taxon>Orbiliaceae</taxon>
        <taxon>Orbilia</taxon>
    </lineage>
</organism>
<comment type="caution">
    <text evidence="2">The sequence shown here is derived from an EMBL/GenBank/DDBJ whole genome shotgun (WGS) entry which is preliminary data.</text>
</comment>
<protein>
    <submittedName>
        <fullName evidence="2">Uncharacterized protein</fullName>
    </submittedName>
</protein>
<dbReference type="AlphaFoldDB" id="A0AAV9XBJ8"/>
<dbReference type="EMBL" id="JAVHJO010000006">
    <property type="protein sequence ID" value="KAK6539447.1"/>
    <property type="molecule type" value="Genomic_DNA"/>
</dbReference>
<feature type="region of interest" description="Disordered" evidence="1">
    <location>
        <begin position="1"/>
        <end position="54"/>
    </location>
</feature>
<keyword evidence="3" id="KW-1185">Reference proteome</keyword>
<sequence length="72" mass="7848">MKERCGQDAAAKCKPRMSSSDEEWSEPGDSAARNSLATPPLHAFEGSSNPKTEPDINQFIHVIDAISLIHLI</sequence>
<evidence type="ECO:0000313" key="3">
    <source>
        <dbReference type="Proteomes" id="UP001365542"/>
    </source>
</evidence>
<gene>
    <name evidence="2" type="ORF">TWF694_009671</name>
</gene>